<evidence type="ECO:0000256" key="2">
    <source>
        <dbReference type="SAM" id="Phobius"/>
    </source>
</evidence>
<keyword evidence="5" id="KW-1185">Reference proteome</keyword>
<sequence>MHRHHHHILPSIIYLTSWLLVLCTLLQGTHTEDCLVYCLKCGSNSDNSNYTTPRMPLRGSLEVSLQVDANGTLHTAQINVRDSSPSVTININNATVTLQGSQPLQTLTLPTPYTALSWITLVLDNTGHDNLLIYAPGDKHNVITTNTQPGSQAVVSAQQETHVAFNCVSGCLIRNSLSALIGRQALQPPFTMFLNPRPRSSQHPEPPVLTLTPPRGDNVTVDASQWAADTWHRVKVLAAEKAKRNMTVQRGQDGVTEACIWVTEGNYTLTRLKGFTWTLHCTPEGLMDGASDTGNNTDETMTSTLAPDGEGTEAGEGSEGNKSKQKTKGTAGAGQVAAWVMAGLAVFLVMILAFALCTRTARNTQPLHVQDNQPSVAVYFKNAASREPEEDSEPGTPNDLQVPGQRHSFRYSLKDRMMQE</sequence>
<dbReference type="AlphaFoldDB" id="A0A8J4Y7P5"/>
<dbReference type="Proteomes" id="UP000770661">
    <property type="component" value="Unassembled WGS sequence"/>
</dbReference>
<dbReference type="OrthoDB" id="6380029at2759"/>
<keyword evidence="3" id="KW-0732">Signal</keyword>
<name>A0A8J4Y7P5_CHIOP</name>
<feature type="region of interest" description="Disordered" evidence="1">
    <location>
        <begin position="383"/>
        <end position="420"/>
    </location>
</feature>
<evidence type="ECO:0000313" key="5">
    <source>
        <dbReference type="Proteomes" id="UP000770661"/>
    </source>
</evidence>
<feature type="chain" id="PRO_5035295995" evidence="3">
    <location>
        <begin position="32"/>
        <end position="420"/>
    </location>
</feature>
<keyword evidence="2" id="KW-1133">Transmembrane helix</keyword>
<feature type="region of interest" description="Disordered" evidence="1">
    <location>
        <begin position="289"/>
        <end position="328"/>
    </location>
</feature>
<feature type="compositionally biased region" description="Polar residues" evidence="1">
    <location>
        <begin position="292"/>
        <end position="305"/>
    </location>
</feature>
<keyword evidence="2" id="KW-0812">Transmembrane</keyword>
<dbReference type="EMBL" id="JACEEZ010009177">
    <property type="protein sequence ID" value="KAG0722695.1"/>
    <property type="molecule type" value="Genomic_DNA"/>
</dbReference>
<feature type="signal peptide" evidence="3">
    <location>
        <begin position="1"/>
        <end position="31"/>
    </location>
</feature>
<comment type="caution">
    <text evidence="4">The sequence shown here is derived from an EMBL/GenBank/DDBJ whole genome shotgun (WGS) entry which is preliminary data.</text>
</comment>
<organism evidence="4 5">
    <name type="scientific">Chionoecetes opilio</name>
    <name type="common">Atlantic snow crab</name>
    <name type="synonym">Cancer opilio</name>
    <dbReference type="NCBI Taxonomy" id="41210"/>
    <lineage>
        <taxon>Eukaryota</taxon>
        <taxon>Metazoa</taxon>
        <taxon>Ecdysozoa</taxon>
        <taxon>Arthropoda</taxon>
        <taxon>Crustacea</taxon>
        <taxon>Multicrustacea</taxon>
        <taxon>Malacostraca</taxon>
        <taxon>Eumalacostraca</taxon>
        <taxon>Eucarida</taxon>
        <taxon>Decapoda</taxon>
        <taxon>Pleocyemata</taxon>
        <taxon>Brachyura</taxon>
        <taxon>Eubrachyura</taxon>
        <taxon>Majoidea</taxon>
        <taxon>Majidae</taxon>
        <taxon>Chionoecetes</taxon>
    </lineage>
</organism>
<evidence type="ECO:0000313" key="4">
    <source>
        <dbReference type="EMBL" id="KAG0722695.1"/>
    </source>
</evidence>
<reference evidence="4" key="1">
    <citation type="submission" date="2020-07" db="EMBL/GenBank/DDBJ databases">
        <title>The High-quality genome of the commercially important snow crab, Chionoecetes opilio.</title>
        <authorList>
            <person name="Jeong J.-H."/>
            <person name="Ryu S."/>
        </authorList>
    </citation>
    <scope>NUCLEOTIDE SEQUENCE</scope>
    <source>
        <strain evidence="4">MADBK_172401_WGS</strain>
        <tissue evidence="4">Digestive gland</tissue>
    </source>
</reference>
<accession>A0A8J4Y7P5</accession>
<evidence type="ECO:0000256" key="1">
    <source>
        <dbReference type="SAM" id="MobiDB-lite"/>
    </source>
</evidence>
<feature type="transmembrane region" description="Helical" evidence="2">
    <location>
        <begin position="336"/>
        <end position="357"/>
    </location>
</feature>
<protein>
    <submittedName>
        <fullName evidence="4">Uncharacterized protein</fullName>
    </submittedName>
</protein>
<gene>
    <name evidence="4" type="ORF">GWK47_044024</name>
</gene>
<proteinExistence type="predicted"/>
<evidence type="ECO:0000256" key="3">
    <source>
        <dbReference type="SAM" id="SignalP"/>
    </source>
</evidence>
<keyword evidence="2" id="KW-0472">Membrane</keyword>